<sequence>MNSSKTLTQKTAVQILWDYLNGFKSDLSPIADPDMIFVFGCNDIRVAKAAAEFASRHQHVPLIFCGGLGRLSKTTFTRSEAEIFAQVVIEQGVDEARVILEKNSTNTGDNVRFARQLLAAKGLNITNPILVCKNVMRPRVWATFAHYYPELTPRLVSAVMDFDDYCQTPIDKLSEHNKKDSVDTDAATHLMVGEIDRLILYPDQGYMQPVAVPDRVVEAANLLKQLGYVNHSLKK</sequence>
<accession>A0ABQ0A5W7</accession>
<gene>
    <name evidence="2" type="ORF">NBRC116591_08550</name>
</gene>
<dbReference type="InterPro" id="IPR014729">
    <property type="entry name" value="Rossmann-like_a/b/a_fold"/>
</dbReference>
<reference evidence="2 3" key="1">
    <citation type="submission" date="2024-04" db="EMBL/GenBank/DDBJ databases">
        <title>Draft genome sequence of Sessilibacter corallicola NBRC 116591.</title>
        <authorList>
            <person name="Miyakawa T."/>
            <person name="Kusuya Y."/>
            <person name="Miura T."/>
        </authorList>
    </citation>
    <scope>NUCLEOTIDE SEQUENCE [LARGE SCALE GENOMIC DNA]</scope>
    <source>
        <strain evidence="2 3">KU-00831-HH</strain>
    </source>
</reference>
<dbReference type="InterPro" id="IPR051599">
    <property type="entry name" value="Cell_Envelope_Assoc"/>
</dbReference>
<dbReference type="PANTHER" id="PTHR30336">
    <property type="entry name" value="INNER MEMBRANE PROTEIN, PROBABLE PERMEASE"/>
    <property type="match status" value="1"/>
</dbReference>
<name>A0ABQ0A5W7_9GAMM</name>
<evidence type="ECO:0000313" key="2">
    <source>
        <dbReference type="EMBL" id="GAA6167045.1"/>
    </source>
</evidence>
<keyword evidence="3" id="KW-1185">Reference proteome</keyword>
<dbReference type="Proteomes" id="UP001465153">
    <property type="component" value="Unassembled WGS sequence"/>
</dbReference>
<dbReference type="PANTHER" id="PTHR30336:SF20">
    <property type="entry name" value="DUF218 DOMAIN-CONTAINING PROTEIN"/>
    <property type="match status" value="1"/>
</dbReference>
<dbReference type="CDD" id="cd06259">
    <property type="entry name" value="YdcF-like"/>
    <property type="match status" value="1"/>
</dbReference>
<dbReference type="Pfam" id="PF02698">
    <property type="entry name" value="DUF218"/>
    <property type="match status" value="1"/>
</dbReference>
<organism evidence="2 3">
    <name type="scientific">Sessilibacter corallicola</name>
    <dbReference type="NCBI Taxonomy" id="2904075"/>
    <lineage>
        <taxon>Bacteria</taxon>
        <taxon>Pseudomonadati</taxon>
        <taxon>Pseudomonadota</taxon>
        <taxon>Gammaproteobacteria</taxon>
        <taxon>Cellvibrionales</taxon>
        <taxon>Cellvibrionaceae</taxon>
        <taxon>Sessilibacter</taxon>
    </lineage>
</organism>
<dbReference type="InterPro" id="IPR003848">
    <property type="entry name" value="DUF218"/>
</dbReference>
<protein>
    <recommendedName>
        <fullName evidence="1">DUF218 domain-containing protein</fullName>
    </recommendedName>
</protein>
<evidence type="ECO:0000313" key="3">
    <source>
        <dbReference type="Proteomes" id="UP001465153"/>
    </source>
</evidence>
<evidence type="ECO:0000259" key="1">
    <source>
        <dbReference type="Pfam" id="PF02698"/>
    </source>
</evidence>
<dbReference type="RefSeq" id="WP_353301788.1">
    <property type="nucleotide sequence ID" value="NZ_BAABWN010000002.1"/>
</dbReference>
<dbReference type="Gene3D" id="3.40.50.620">
    <property type="entry name" value="HUPs"/>
    <property type="match status" value="1"/>
</dbReference>
<dbReference type="EMBL" id="BAABWN010000002">
    <property type="protein sequence ID" value="GAA6167045.1"/>
    <property type="molecule type" value="Genomic_DNA"/>
</dbReference>
<feature type="domain" description="DUF218" evidence="1">
    <location>
        <begin position="34"/>
        <end position="150"/>
    </location>
</feature>
<comment type="caution">
    <text evidence="2">The sequence shown here is derived from an EMBL/GenBank/DDBJ whole genome shotgun (WGS) entry which is preliminary data.</text>
</comment>
<proteinExistence type="predicted"/>